<organism evidence="1 3">
    <name type="scientific">Neptunomonas phycophila</name>
    <dbReference type="NCBI Taxonomy" id="1572645"/>
    <lineage>
        <taxon>Bacteria</taxon>
        <taxon>Pseudomonadati</taxon>
        <taxon>Pseudomonadota</taxon>
        <taxon>Gammaproteobacteria</taxon>
        <taxon>Oceanospirillales</taxon>
        <taxon>Oceanospirillaceae</taxon>
        <taxon>Neptunomonas</taxon>
    </lineage>
</organism>
<sequence length="149" mass="16619">MTFDVDQGYIRHPTDIPAKIALCSDYGVSRNTCSESGVVGISIVTHEFFSIDTALDITISISDPAFTASGHVAWCIPDRNGHYRTGIVFDDPETAYGVRMIEQICYIEQYRQQIQKQEGRTLSQADAAEEWISRFAKDFPSFSLTTPAV</sequence>
<dbReference type="EMBL" id="JAUOPG010000010">
    <property type="protein sequence ID" value="MDO6454835.1"/>
    <property type="molecule type" value="Genomic_DNA"/>
</dbReference>
<accession>A0AAW7XLA5</accession>
<gene>
    <name evidence="1" type="ORF">Q4490_14785</name>
    <name evidence="2" type="ORF">Q8W30_08750</name>
</gene>
<dbReference type="Proteomes" id="UP001169862">
    <property type="component" value="Unassembled WGS sequence"/>
</dbReference>
<reference evidence="1" key="1">
    <citation type="submission" date="2023-07" db="EMBL/GenBank/DDBJ databases">
        <title>Genome content predicts the carbon catabolic preferences of heterotrophic bacteria.</title>
        <authorList>
            <person name="Gralka M."/>
        </authorList>
    </citation>
    <scope>NUCLEOTIDE SEQUENCE</scope>
    <source>
        <strain evidence="2">5G01</strain>
        <strain evidence="1">I2M16</strain>
    </source>
</reference>
<dbReference type="Proteomes" id="UP001177341">
    <property type="component" value="Unassembled WGS sequence"/>
</dbReference>
<evidence type="ECO:0000313" key="2">
    <source>
        <dbReference type="EMBL" id="MDP2522658.1"/>
    </source>
</evidence>
<dbReference type="AlphaFoldDB" id="A0AAW7XLA5"/>
<evidence type="ECO:0000313" key="1">
    <source>
        <dbReference type="EMBL" id="MDO6454835.1"/>
    </source>
</evidence>
<name>A0AAW7XLA5_9GAMM</name>
<keyword evidence="4" id="KW-1185">Reference proteome</keyword>
<proteinExistence type="predicted"/>
<protein>
    <recommendedName>
        <fullName evidence="5">PilZ domain-containing protein</fullName>
    </recommendedName>
</protein>
<dbReference type="EMBL" id="JAUYVO010000005">
    <property type="protein sequence ID" value="MDP2522658.1"/>
    <property type="molecule type" value="Genomic_DNA"/>
</dbReference>
<evidence type="ECO:0000313" key="3">
    <source>
        <dbReference type="Proteomes" id="UP001169862"/>
    </source>
</evidence>
<evidence type="ECO:0008006" key="5">
    <source>
        <dbReference type="Google" id="ProtNLM"/>
    </source>
</evidence>
<comment type="caution">
    <text evidence="1">The sequence shown here is derived from an EMBL/GenBank/DDBJ whole genome shotgun (WGS) entry which is preliminary data.</text>
</comment>
<dbReference type="RefSeq" id="WP_075171790.1">
    <property type="nucleotide sequence ID" value="NZ_JAHHDZ010000014.1"/>
</dbReference>
<evidence type="ECO:0000313" key="4">
    <source>
        <dbReference type="Proteomes" id="UP001177341"/>
    </source>
</evidence>